<sequence>TVTAVLIGAETSNRRWVNYEIRESLARGNGLLGIYIHNILDFNRRPDRMGVNPLPSTVPTYDWVRDNGYQNLGAWVDRAYASR</sequence>
<proteinExistence type="predicted"/>
<feature type="non-terminal residue" evidence="1">
    <location>
        <position position="1"/>
    </location>
</feature>
<accession>A0ACC6MPV1</accession>
<name>A0ACC6MPV1_MYCPF</name>
<gene>
    <name evidence="1" type="ORF">OHX15_26475</name>
</gene>
<organism evidence="1 2">
    <name type="scientific">Mycolicibacterium parafortuitum</name>
    <name type="common">Mycobacterium parafortuitum</name>
    <dbReference type="NCBI Taxonomy" id="39692"/>
    <lineage>
        <taxon>Bacteria</taxon>
        <taxon>Bacillati</taxon>
        <taxon>Actinomycetota</taxon>
        <taxon>Actinomycetes</taxon>
        <taxon>Mycobacteriales</taxon>
        <taxon>Mycobacteriaceae</taxon>
        <taxon>Mycolicibacterium</taxon>
    </lineage>
</organism>
<evidence type="ECO:0000313" key="2">
    <source>
        <dbReference type="Proteomes" id="UP001289645"/>
    </source>
</evidence>
<evidence type="ECO:0000313" key="1">
    <source>
        <dbReference type="EMBL" id="MDZ5088958.1"/>
    </source>
</evidence>
<comment type="caution">
    <text evidence="1">The sequence shown here is derived from an EMBL/GenBank/DDBJ whole genome shotgun (WGS) entry which is preliminary data.</text>
</comment>
<protein>
    <submittedName>
        <fullName evidence="1">TIR domain-containing protein</fullName>
    </submittedName>
</protein>
<dbReference type="Proteomes" id="UP001289645">
    <property type="component" value="Unassembled WGS sequence"/>
</dbReference>
<keyword evidence="2" id="KW-1185">Reference proteome</keyword>
<reference evidence="1 2" key="1">
    <citation type="journal article" date="2021" name="Chemosphere">
        <title>Bioballs carrying a syntrophic Rhodococcus and Mycolicibacterium consortium for simultaneous sorption and biodegradation of fuel oil in contaminated freshwater.</title>
        <authorList>
            <person name="Naloka K."/>
            <person name="Polrit D."/>
            <person name="Muangchinda C."/>
            <person name="Thoetkiattikul H."/>
            <person name="Pinyakong O."/>
        </authorList>
    </citation>
    <scope>NUCLEOTIDE SEQUENCE [LARGE SCALE GENOMIC DNA]</scope>
    <source>
        <strain evidence="1 2">J101</strain>
    </source>
</reference>
<dbReference type="EMBL" id="JAOXLN010000044">
    <property type="protein sequence ID" value="MDZ5088958.1"/>
    <property type="molecule type" value="Genomic_DNA"/>
</dbReference>